<evidence type="ECO:0000313" key="2">
    <source>
        <dbReference type="Proteomes" id="UP001295462"/>
    </source>
</evidence>
<evidence type="ECO:0000313" key="1">
    <source>
        <dbReference type="EMBL" id="CAH1599464.1"/>
    </source>
</evidence>
<dbReference type="AlphaFoldDB" id="A0AAU9QTD3"/>
<accession>A0AAU9QTD3</accession>
<comment type="caution">
    <text evidence="1">The sequence shown here is derived from an EMBL/GenBank/DDBJ whole genome shotgun (WGS) entry which is preliminary data.</text>
</comment>
<dbReference type="EMBL" id="CAKMUD010000094">
    <property type="protein sequence ID" value="CAH1599464.1"/>
    <property type="molecule type" value="Genomic_DNA"/>
</dbReference>
<proteinExistence type="predicted"/>
<name>A0AAU9QTD3_9VIBR</name>
<organism evidence="1 2">
    <name type="scientific">Vibrio jasicida</name>
    <dbReference type="NCBI Taxonomy" id="766224"/>
    <lineage>
        <taxon>Bacteria</taxon>
        <taxon>Pseudomonadati</taxon>
        <taxon>Pseudomonadota</taxon>
        <taxon>Gammaproteobacteria</taxon>
        <taxon>Vibrionales</taxon>
        <taxon>Vibrionaceae</taxon>
        <taxon>Vibrio</taxon>
    </lineage>
</organism>
<gene>
    <name evidence="1" type="ORF">THF1A12_40153</name>
</gene>
<sequence>MWHIYDSATCVERSTRKDVQEHGDKKIELRSIESGLMKFFFEIPITAFIGVREYLVATTQHTISVSLSIT</sequence>
<dbReference type="Proteomes" id="UP001295462">
    <property type="component" value="Unassembled WGS sequence"/>
</dbReference>
<protein>
    <submittedName>
        <fullName evidence="1">Uncharacterized protein</fullName>
    </submittedName>
</protein>
<reference evidence="1" key="1">
    <citation type="submission" date="2022-01" db="EMBL/GenBank/DDBJ databases">
        <authorList>
            <person name="Lagorce A."/>
        </authorList>
    </citation>
    <scope>NUCLEOTIDE SEQUENCE</scope>
    <source>
        <strain evidence="1">Th15_F1_A12</strain>
    </source>
</reference>